<dbReference type="InterPro" id="IPR022938">
    <property type="entry name" value="SRP19_arc-type"/>
</dbReference>
<evidence type="ECO:0000256" key="2">
    <source>
        <dbReference type="ARBA" id="ARBA00023135"/>
    </source>
</evidence>
<dbReference type="GO" id="GO:0048500">
    <property type="term" value="C:signal recognition particle"/>
    <property type="evidence" value="ECO:0007669"/>
    <property type="project" value="UniProtKB-UniRule"/>
</dbReference>
<proteinExistence type="inferred from homology"/>
<dbReference type="InterPro" id="IPR036521">
    <property type="entry name" value="SRP19-like_sf"/>
</dbReference>
<comment type="caution">
    <text evidence="5">The sequence shown here is derived from an EMBL/GenBank/DDBJ whole genome shotgun (WGS) entry which is preliminary data.</text>
</comment>
<keyword evidence="3 4" id="KW-0687">Ribonucleoprotein</keyword>
<comment type="subunit">
    <text evidence="4">Part of the signal recognition particle protein translocation system, which is composed of SRP and FtsY. Archaeal SRP consists of a 7S RNA molecule of 300 nucleotides and two protein subunits: SRP54 and SRP19.</text>
</comment>
<reference evidence="5" key="1">
    <citation type="journal article" date="2020" name="mSystems">
        <title>Genome- and Community-Level Interaction Insights into Carbon Utilization and Element Cycling Functions of Hydrothermarchaeota in Hydrothermal Sediment.</title>
        <authorList>
            <person name="Zhou Z."/>
            <person name="Liu Y."/>
            <person name="Xu W."/>
            <person name="Pan J."/>
            <person name="Luo Z.H."/>
            <person name="Li M."/>
        </authorList>
    </citation>
    <scope>NUCLEOTIDE SEQUENCE [LARGE SCALE GENOMIC DNA]</scope>
    <source>
        <strain evidence="5">SpSt-1084</strain>
    </source>
</reference>
<comment type="function">
    <text evidence="4">Involved in targeting and insertion of nascent membrane proteins into the cytoplasmic membrane. Binds directly to 7S RNA and mediates binding of the 54 kDa subunit of the SRP.</text>
</comment>
<dbReference type="AlphaFoldDB" id="A0A7C5U3Z6"/>
<accession>A0A7C5U3Z6</accession>
<dbReference type="EMBL" id="DRXS01000099">
    <property type="protein sequence ID" value="HHR40550.1"/>
    <property type="molecule type" value="Genomic_DNA"/>
</dbReference>
<comment type="subcellular location">
    <subcellularLocation>
        <location evidence="4">Cytoplasm</location>
    </subcellularLocation>
</comment>
<keyword evidence="4" id="KW-0694">RNA-binding</keyword>
<dbReference type="Gene3D" id="3.30.56.30">
    <property type="entry name" value="Signal recognition particle, SRP19-like subunit"/>
    <property type="match status" value="1"/>
</dbReference>
<sequence>MIRRDGLILWPVYFDVKVSRNEGRRVPQKLAVNKVSVDDLAKVCKKLELDVEKVDGSHPRFWFRKTGYVIVKPRSKLSKQRLVRIVAEELGKLGE</sequence>
<comment type="similarity">
    <text evidence="4">Belongs to the SRP19 family.</text>
</comment>
<dbReference type="Pfam" id="PF01922">
    <property type="entry name" value="SRP19"/>
    <property type="match status" value="1"/>
</dbReference>
<dbReference type="SUPFAM" id="SSF69695">
    <property type="entry name" value="SRP19"/>
    <property type="match status" value="1"/>
</dbReference>
<evidence type="ECO:0000256" key="1">
    <source>
        <dbReference type="ARBA" id="ARBA00022490"/>
    </source>
</evidence>
<keyword evidence="2 4" id="KW-0733">Signal recognition particle</keyword>
<dbReference type="HAMAP" id="MF_00305">
    <property type="entry name" value="SRP19"/>
    <property type="match status" value="1"/>
</dbReference>
<name>A0A7C5U3Z6_CALS0</name>
<evidence type="ECO:0000313" key="5">
    <source>
        <dbReference type="EMBL" id="HHR40550.1"/>
    </source>
</evidence>
<dbReference type="GO" id="GO:0008312">
    <property type="term" value="F:7S RNA binding"/>
    <property type="evidence" value="ECO:0007669"/>
    <property type="project" value="UniProtKB-UniRule"/>
</dbReference>
<keyword evidence="1 4" id="KW-0963">Cytoplasm</keyword>
<gene>
    <name evidence="4" type="primary">srp19</name>
    <name evidence="5" type="ORF">ENM42_01840</name>
</gene>
<evidence type="ECO:0000256" key="3">
    <source>
        <dbReference type="ARBA" id="ARBA00023274"/>
    </source>
</evidence>
<organism evidence="5">
    <name type="scientific">Caldiarchaeum subterraneum</name>
    <dbReference type="NCBI Taxonomy" id="311458"/>
    <lineage>
        <taxon>Archaea</taxon>
        <taxon>Nitrososphaerota</taxon>
        <taxon>Candidatus Caldarchaeales</taxon>
        <taxon>Candidatus Caldarchaeaceae</taxon>
        <taxon>Candidatus Caldarchaeum</taxon>
    </lineage>
</organism>
<protein>
    <recommendedName>
        <fullName evidence="4">Signal recognition particle 19 kDa protein</fullName>
        <shortName evidence="4">SRP19</shortName>
    </recommendedName>
</protein>
<evidence type="ECO:0000256" key="4">
    <source>
        <dbReference type="HAMAP-Rule" id="MF_00305"/>
    </source>
</evidence>
<dbReference type="GO" id="GO:0006614">
    <property type="term" value="P:SRP-dependent cotranslational protein targeting to membrane"/>
    <property type="evidence" value="ECO:0007669"/>
    <property type="project" value="InterPro"/>
</dbReference>
<dbReference type="InterPro" id="IPR002778">
    <property type="entry name" value="Signal_recog_particle_SRP19"/>
</dbReference>